<protein>
    <submittedName>
        <fullName evidence="3">Uncharacterized protein</fullName>
    </submittedName>
</protein>
<dbReference type="AlphaFoldDB" id="A0A319DDT7"/>
<feature type="compositionally biased region" description="Pro residues" evidence="1">
    <location>
        <begin position="26"/>
        <end position="43"/>
    </location>
</feature>
<keyword evidence="2" id="KW-1133">Transmembrane helix</keyword>
<feature type="compositionally biased region" description="Basic and acidic residues" evidence="1">
    <location>
        <begin position="96"/>
        <end position="111"/>
    </location>
</feature>
<sequence length="392" mass="44573">MGKPNDLPPSYEETIASGPLASSSRPPAPPVSPPAAPLPPQSPEPDSRPVQSVRAQTRDSCSVMLTPALSQDPTELYALLTRQARIPPRPYLSVRGTHDETRHDSSRKENRSETVVDFHFKVDLSGYVIREDSPPQDDELEVELDLVRDGWHTLSLVRDNDGHKAYRGGRTKSETWPGHARCRRSRSEEPDSESAELVRPDENGPGLMGWCERFCDDPSPVKSFAFSRSIVGFDSSILRSSLNSHLRSLQYQGKVDITIHTENKTLTVYSPHWVNRMRNSGLVFWVCILLQLWIIAWPAIWFLERHYDVVRAVWYSSRQEGGQRHYACYRDEAGVAEALAPLVTQAALERRQDGRTLTAQEVQLLDRLGRERQQRGVMMISWDRFSPWGRDH</sequence>
<keyword evidence="2" id="KW-0812">Transmembrane</keyword>
<keyword evidence="4" id="KW-1185">Reference proteome</keyword>
<reference evidence="3 4" key="1">
    <citation type="submission" date="2018-02" db="EMBL/GenBank/DDBJ databases">
        <title>The genomes of Aspergillus section Nigri reveals drivers in fungal speciation.</title>
        <authorList>
            <consortium name="DOE Joint Genome Institute"/>
            <person name="Vesth T.C."/>
            <person name="Nybo J."/>
            <person name="Theobald S."/>
            <person name="Brandl J."/>
            <person name="Frisvad J.C."/>
            <person name="Nielsen K.F."/>
            <person name="Lyhne E.K."/>
            <person name="Kogle M.E."/>
            <person name="Kuo A."/>
            <person name="Riley R."/>
            <person name="Clum A."/>
            <person name="Nolan M."/>
            <person name="Lipzen A."/>
            <person name="Salamov A."/>
            <person name="Henrissat B."/>
            <person name="Wiebenga A."/>
            <person name="De vries R.P."/>
            <person name="Grigoriev I.V."/>
            <person name="Mortensen U.H."/>
            <person name="Andersen M.R."/>
            <person name="Baker S.E."/>
        </authorList>
    </citation>
    <scope>NUCLEOTIDE SEQUENCE [LARGE SCALE GENOMIC DNA]</scope>
    <source>
        <strain evidence="3 4">CBS 707.79</strain>
    </source>
</reference>
<feature type="transmembrane region" description="Helical" evidence="2">
    <location>
        <begin position="282"/>
        <end position="303"/>
    </location>
</feature>
<feature type="compositionally biased region" description="Low complexity" evidence="1">
    <location>
        <begin position="16"/>
        <end position="25"/>
    </location>
</feature>
<dbReference type="Proteomes" id="UP000247810">
    <property type="component" value="Unassembled WGS sequence"/>
</dbReference>
<feature type="region of interest" description="Disordered" evidence="1">
    <location>
        <begin position="168"/>
        <end position="199"/>
    </location>
</feature>
<dbReference type="OrthoDB" id="2105912at2759"/>
<gene>
    <name evidence="3" type="ORF">BO71DRAFT_397823</name>
</gene>
<accession>A0A319DDT7</accession>
<dbReference type="EMBL" id="KZ825850">
    <property type="protein sequence ID" value="PYH95580.1"/>
    <property type="molecule type" value="Genomic_DNA"/>
</dbReference>
<feature type="region of interest" description="Disordered" evidence="1">
    <location>
        <begin position="89"/>
        <end position="111"/>
    </location>
</feature>
<evidence type="ECO:0000256" key="2">
    <source>
        <dbReference type="SAM" id="Phobius"/>
    </source>
</evidence>
<feature type="region of interest" description="Disordered" evidence="1">
    <location>
        <begin position="1"/>
        <end position="60"/>
    </location>
</feature>
<evidence type="ECO:0000256" key="1">
    <source>
        <dbReference type="SAM" id="MobiDB-lite"/>
    </source>
</evidence>
<dbReference type="VEuPathDB" id="FungiDB:BO71DRAFT_397823"/>
<evidence type="ECO:0000313" key="4">
    <source>
        <dbReference type="Proteomes" id="UP000247810"/>
    </source>
</evidence>
<keyword evidence="2" id="KW-0472">Membrane</keyword>
<organism evidence="3 4">
    <name type="scientific">Aspergillus ellipticus CBS 707.79</name>
    <dbReference type="NCBI Taxonomy" id="1448320"/>
    <lineage>
        <taxon>Eukaryota</taxon>
        <taxon>Fungi</taxon>
        <taxon>Dikarya</taxon>
        <taxon>Ascomycota</taxon>
        <taxon>Pezizomycotina</taxon>
        <taxon>Eurotiomycetes</taxon>
        <taxon>Eurotiomycetidae</taxon>
        <taxon>Eurotiales</taxon>
        <taxon>Aspergillaceae</taxon>
        <taxon>Aspergillus</taxon>
        <taxon>Aspergillus subgen. Circumdati</taxon>
    </lineage>
</organism>
<evidence type="ECO:0000313" key="3">
    <source>
        <dbReference type="EMBL" id="PYH95580.1"/>
    </source>
</evidence>
<proteinExistence type="predicted"/>
<name>A0A319DDT7_9EURO</name>
<dbReference type="PANTHER" id="PTHR37848">
    <property type="entry name" value="EXPRESSED PROTEIN"/>
    <property type="match status" value="1"/>
</dbReference>
<dbReference type="PANTHER" id="PTHR37848:SF1">
    <property type="entry name" value="SUN DOMAIN-CONTAINING PROTEIN"/>
    <property type="match status" value="1"/>
</dbReference>